<feature type="compositionally biased region" description="Acidic residues" evidence="1">
    <location>
        <begin position="257"/>
        <end position="271"/>
    </location>
</feature>
<sequence length="279" mass="33413">MPVHNQGRSNDLKRNQLFAMWQITTRRHMMKKLPEDHKIKEIKEKFADMLPIKKPHELLSNDPGEVEEWRELKIKHRDAIKLVENTPPGEEIPRISWAARVDLERFFRKIAVRLGLTIREIRQRVEMKPEKDLLIKMFRITMFQHEFLSWEDPDTIKNKFLQTLETAHQLEFNDLQKRHGRYFWWRMSDHDIPDNYLEIENELDLFFDKVAKTLGMSVAELYSESSPEFSPFADADQIQYVEPDDSLFGLRITFCDPEEQEPEDDDDTVMGEEDRTYMN</sequence>
<organism evidence="2 3">
    <name type="scientific">Periconia macrospinosa</name>
    <dbReference type="NCBI Taxonomy" id="97972"/>
    <lineage>
        <taxon>Eukaryota</taxon>
        <taxon>Fungi</taxon>
        <taxon>Dikarya</taxon>
        <taxon>Ascomycota</taxon>
        <taxon>Pezizomycotina</taxon>
        <taxon>Dothideomycetes</taxon>
        <taxon>Pleosporomycetidae</taxon>
        <taxon>Pleosporales</taxon>
        <taxon>Massarineae</taxon>
        <taxon>Periconiaceae</taxon>
        <taxon>Periconia</taxon>
    </lineage>
</organism>
<gene>
    <name evidence="2" type="ORF">DM02DRAFT_630974</name>
</gene>
<evidence type="ECO:0000256" key="1">
    <source>
        <dbReference type="SAM" id="MobiDB-lite"/>
    </source>
</evidence>
<feature type="region of interest" description="Disordered" evidence="1">
    <location>
        <begin position="257"/>
        <end position="279"/>
    </location>
</feature>
<keyword evidence="3" id="KW-1185">Reference proteome</keyword>
<dbReference type="Proteomes" id="UP000244855">
    <property type="component" value="Unassembled WGS sequence"/>
</dbReference>
<evidence type="ECO:0000313" key="3">
    <source>
        <dbReference type="Proteomes" id="UP000244855"/>
    </source>
</evidence>
<name>A0A2V1DHS3_9PLEO</name>
<accession>A0A2V1DHS3</accession>
<reference evidence="2 3" key="1">
    <citation type="journal article" date="2018" name="Sci. Rep.">
        <title>Comparative genomics provides insights into the lifestyle and reveals functional heterogeneity of dark septate endophytic fungi.</title>
        <authorList>
            <person name="Knapp D.G."/>
            <person name="Nemeth J.B."/>
            <person name="Barry K."/>
            <person name="Hainaut M."/>
            <person name="Henrissat B."/>
            <person name="Johnson J."/>
            <person name="Kuo A."/>
            <person name="Lim J.H.P."/>
            <person name="Lipzen A."/>
            <person name="Nolan M."/>
            <person name="Ohm R.A."/>
            <person name="Tamas L."/>
            <person name="Grigoriev I.V."/>
            <person name="Spatafora J.W."/>
            <person name="Nagy L.G."/>
            <person name="Kovacs G.M."/>
        </authorList>
    </citation>
    <scope>NUCLEOTIDE SEQUENCE [LARGE SCALE GENOMIC DNA]</scope>
    <source>
        <strain evidence="2 3">DSE2036</strain>
    </source>
</reference>
<dbReference type="AlphaFoldDB" id="A0A2V1DHS3"/>
<dbReference type="EMBL" id="KZ805432">
    <property type="protein sequence ID" value="PVH97618.1"/>
    <property type="molecule type" value="Genomic_DNA"/>
</dbReference>
<proteinExistence type="predicted"/>
<protein>
    <submittedName>
        <fullName evidence="2">Uncharacterized protein</fullName>
    </submittedName>
</protein>
<evidence type="ECO:0000313" key="2">
    <source>
        <dbReference type="EMBL" id="PVH97618.1"/>
    </source>
</evidence>